<dbReference type="Gene3D" id="3.40.1390.10">
    <property type="entry name" value="MurE/MurF, N-terminal domain"/>
    <property type="match status" value="1"/>
</dbReference>
<dbReference type="AlphaFoldDB" id="A0A3B1E9H9"/>
<dbReference type="InterPro" id="IPR007691">
    <property type="entry name" value="LpxD"/>
</dbReference>
<keyword evidence="6 8" id="KW-0012">Acyltransferase</keyword>
<dbReference type="NCBIfam" id="NF002060">
    <property type="entry name" value="PRK00892.1"/>
    <property type="match status" value="1"/>
</dbReference>
<evidence type="ECO:0000313" key="8">
    <source>
        <dbReference type="EMBL" id="VAY88123.1"/>
    </source>
</evidence>
<dbReference type="PANTHER" id="PTHR43378">
    <property type="entry name" value="UDP-3-O-ACYLGLUCOSAMINE N-ACYLTRANSFERASE"/>
    <property type="match status" value="1"/>
</dbReference>
<keyword evidence="4" id="KW-0677">Repeat</keyword>
<dbReference type="Pfam" id="PF00132">
    <property type="entry name" value="Hexapep"/>
    <property type="match status" value="2"/>
</dbReference>
<keyword evidence="5" id="KW-0443">Lipid metabolism</keyword>
<dbReference type="PANTHER" id="PTHR43378:SF2">
    <property type="entry name" value="UDP-3-O-ACYLGLUCOSAMINE N-ACYLTRANSFERASE 1, MITOCHONDRIAL-RELATED"/>
    <property type="match status" value="1"/>
</dbReference>
<dbReference type="GO" id="GO:0016020">
    <property type="term" value="C:membrane"/>
    <property type="evidence" value="ECO:0007669"/>
    <property type="project" value="GOC"/>
</dbReference>
<evidence type="ECO:0000256" key="2">
    <source>
        <dbReference type="ARBA" id="ARBA00022556"/>
    </source>
</evidence>
<dbReference type="InterPro" id="IPR020573">
    <property type="entry name" value="UDP_GlcNAc_AcTrfase_non-rep"/>
</dbReference>
<organism evidence="8">
    <name type="scientific">hydrothermal vent metagenome</name>
    <dbReference type="NCBI Taxonomy" id="652676"/>
    <lineage>
        <taxon>unclassified sequences</taxon>
        <taxon>metagenomes</taxon>
        <taxon>ecological metagenomes</taxon>
    </lineage>
</organism>
<evidence type="ECO:0000256" key="1">
    <source>
        <dbReference type="ARBA" id="ARBA00022516"/>
    </source>
</evidence>
<evidence type="ECO:0000259" key="7">
    <source>
        <dbReference type="Pfam" id="PF04613"/>
    </source>
</evidence>
<reference evidence="8" key="1">
    <citation type="submission" date="2018-10" db="EMBL/GenBank/DDBJ databases">
        <authorList>
            <person name="Aoki K."/>
        </authorList>
    </citation>
    <scope>NUCLEOTIDE SEQUENCE</scope>
</reference>
<proteinExistence type="inferred from homology"/>
<feature type="domain" description="UDP-3-O-[3-hydroxymyristoyl] glucosamine N-acyltransferase non-repeat region" evidence="7">
    <location>
        <begin position="18"/>
        <end position="86"/>
    </location>
</feature>
<accession>A0A3B1E9H9</accession>
<dbReference type="InterPro" id="IPR011004">
    <property type="entry name" value="Trimer_LpxA-like_sf"/>
</dbReference>
<gene>
    <name evidence="8" type="ORF">MNB_ARC-1_1303</name>
</gene>
<dbReference type="EC" id="2.3.1.191" evidence="8"/>
<evidence type="ECO:0000256" key="3">
    <source>
        <dbReference type="ARBA" id="ARBA00022679"/>
    </source>
</evidence>
<evidence type="ECO:0000256" key="4">
    <source>
        <dbReference type="ARBA" id="ARBA00022737"/>
    </source>
</evidence>
<evidence type="ECO:0000256" key="6">
    <source>
        <dbReference type="ARBA" id="ARBA00023315"/>
    </source>
</evidence>
<dbReference type="SUPFAM" id="SSF51161">
    <property type="entry name" value="Trimeric LpxA-like enzymes"/>
    <property type="match status" value="1"/>
</dbReference>
<dbReference type="GO" id="GO:0009245">
    <property type="term" value="P:lipid A biosynthetic process"/>
    <property type="evidence" value="ECO:0007669"/>
    <property type="project" value="UniProtKB-KW"/>
</dbReference>
<keyword evidence="3 8" id="KW-0808">Transferase</keyword>
<keyword evidence="2" id="KW-0441">Lipid A biosynthesis</keyword>
<dbReference type="GO" id="GO:0016410">
    <property type="term" value="F:N-acyltransferase activity"/>
    <property type="evidence" value="ECO:0007669"/>
    <property type="project" value="InterPro"/>
</dbReference>
<protein>
    <submittedName>
        <fullName evidence="8">UDP-3-O-[3-hydroxymyristoyl] glucosamine N-acyltransferase</fullName>
        <ecNumber evidence="8">2.3.1.191</ecNumber>
    </submittedName>
</protein>
<dbReference type="EMBL" id="UOYO01000047">
    <property type="protein sequence ID" value="VAY88123.1"/>
    <property type="molecule type" value="Genomic_DNA"/>
</dbReference>
<name>A0A3B1E9H9_9ZZZZ</name>
<evidence type="ECO:0000256" key="5">
    <source>
        <dbReference type="ARBA" id="ARBA00023098"/>
    </source>
</evidence>
<keyword evidence="1" id="KW-0444">Lipid biosynthesis</keyword>
<sequence length="319" mass="34596">MLKLKYICTKIGIECSNDIDIKSLNTLQDASCNEISFLENSKYLSILKNTKAGAVFVTPDIVSEVPSNTIALVCEHPYEALAKASKFFAKLAIEPKGNKPQIAENCNIMNNTHIGFDTTIGKNCTIMSGVFIGDNVIIGSNCIIYPSVTIYRDCIVGNDCIIHANTVIGSDGFGFAPTKDGKYIKIYQNGNVVIGNDVEIGSNTSIDRAVFSSTIIEDSVKIDNLVQIAHNCKIGYSSIITSQCGFAGSSVLNEYVIVGAQSGIAGHLEIAPHTIISAKSGVTKSIKEPKKQWAGFPLMEHRRWLRLQGKIASLLRKDK</sequence>
<dbReference type="Pfam" id="PF04613">
    <property type="entry name" value="LpxD"/>
    <property type="match status" value="1"/>
</dbReference>
<dbReference type="InterPro" id="IPR001451">
    <property type="entry name" value="Hexapep"/>
</dbReference>
<dbReference type="HAMAP" id="MF_00523">
    <property type="entry name" value="LpxD"/>
    <property type="match status" value="1"/>
</dbReference>
<dbReference type="NCBIfam" id="TIGR01853">
    <property type="entry name" value="lipid_A_lpxD"/>
    <property type="match status" value="1"/>
</dbReference>
<dbReference type="GO" id="GO:0103118">
    <property type="term" value="F:UDP-3-O-[(3R)-3-hydroxyacyl]-glucosamine N-acyltransferase activity"/>
    <property type="evidence" value="ECO:0007669"/>
    <property type="project" value="UniProtKB-EC"/>
</dbReference>
<dbReference type="CDD" id="cd03352">
    <property type="entry name" value="LbH_LpxD"/>
    <property type="match status" value="1"/>
</dbReference>
<dbReference type="Gene3D" id="2.160.10.10">
    <property type="entry name" value="Hexapeptide repeat proteins"/>
    <property type="match status" value="1"/>
</dbReference>